<organism evidence="1 2">
    <name type="scientific">Trifolium medium</name>
    <dbReference type="NCBI Taxonomy" id="97028"/>
    <lineage>
        <taxon>Eukaryota</taxon>
        <taxon>Viridiplantae</taxon>
        <taxon>Streptophyta</taxon>
        <taxon>Embryophyta</taxon>
        <taxon>Tracheophyta</taxon>
        <taxon>Spermatophyta</taxon>
        <taxon>Magnoliopsida</taxon>
        <taxon>eudicotyledons</taxon>
        <taxon>Gunneridae</taxon>
        <taxon>Pentapetalae</taxon>
        <taxon>rosids</taxon>
        <taxon>fabids</taxon>
        <taxon>Fabales</taxon>
        <taxon>Fabaceae</taxon>
        <taxon>Papilionoideae</taxon>
        <taxon>50 kb inversion clade</taxon>
        <taxon>NPAAA clade</taxon>
        <taxon>Hologalegina</taxon>
        <taxon>IRL clade</taxon>
        <taxon>Trifolieae</taxon>
        <taxon>Trifolium</taxon>
    </lineage>
</organism>
<proteinExistence type="predicted"/>
<evidence type="ECO:0000313" key="2">
    <source>
        <dbReference type="Proteomes" id="UP000265520"/>
    </source>
</evidence>
<dbReference type="AlphaFoldDB" id="A0A392NI72"/>
<reference evidence="1 2" key="1">
    <citation type="journal article" date="2018" name="Front. Plant Sci.">
        <title>Red Clover (Trifolium pratense) and Zigzag Clover (T. medium) - A Picture of Genomic Similarities and Differences.</title>
        <authorList>
            <person name="Dluhosova J."/>
            <person name="Istvanek J."/>
            <person name="Nedelnik J."/>
            <person name="Repkova J."/>
        </authorList>
    </citation>
    <scope>NUCLEOTIDE SEQUENCE [LARGE SCALE GENOMIC DNA]</scope>
    <source>
        <strain evidence="2">cv. 10/8</strain>
        <tissue evidence="1">Leaf</tissue>
    </source>
</reference>
<dbReference type="EMBL" id="LXQA010040711">
    <property type="protein sequence ID" value="MCH99586.1"/>
    <property type="molecule type" value="Genomic_DNA"/>
</dbReference>
<dbReference type="Proteomes" id="UP000265520">
    <property type="component" value="Unassembled WGS sequence"/>
</dbReference>
<protein>
    <submittedName>
        <fullName evidence="1">Uncharacterized protein</fullName>
    </submittedName>
</protein>
<feature type="non-terminal residue" evidence="1">
    <location>
        <position position="71"/>
    </location>
</feature>
<name>A0A392NI72_9FABA</name>
<evidence type="ECO:0000313" key="1">
    <source>
        <dbReference type="EMBL" id="MCH99586.1"/>
    </source>
</evidence>
<keyword evidence="2" id="KW-1185">Reference proteome</keyword>
<comment type="caution">
    <text evidence="1">The sequence shown here is derived from an EMBL/GenBank/DDBJ whole genome shotgun (WGS) entry which is preliminary data.</text>
</comment>
<sequence length="71" mass="7395">MLSTAIRFALGYPTFIAITGTPEAYLLTPSPRDRGRRNMQWGGRCGGTSFTACCGDSGSPEGLGGVPRCPG</sequence>
<accession>A0A392NI72</accession>